<sequence length="88" mass="9561">MTPNLASRIMRTTLDIDDPILRDLKQLQAREGKSLGRLVSDLLAQSLAAQARPVAASAPFRWTSRPMQARVDLADKHAVQDALDGAAP</sequence>
<dbReference type="AlphaFoldDB" id="A0A0K8NXS4"/>
<organism evidence="1 2">
    <name type="scientific">Piscinibacter sakaiensis</name>
    <name type="common">Ideonella sakaiensis</name>
    <dbReference type="NCBI Taxonomy" id="1547922"/>
    <lineage>
        <taxon>Bacteria</taxon>
        <taxon>Pseudomonadati</taxon>
        <taxon>Pseudomonadota</taxon>
        <taxon>Betaproteobacteria</taxon>
        <taxon>Burkholderiales</taxon>
        <taxon>Sphaerotilaceae</taxon>
        <taxon>Piscinibacter</taxon>
    </lineage>
</organism>
<proteinExistence type="predicted"/>
<gene>
    <name evidence="1" type="ORF">ISF6_0739</name>
</gene>
<accession>A0A0K8NXS4</accession>
<comment type="caution">
    <text evidence="1">The sequence shown here is derived from an EMBL/GenBank/DDBJ whole genome shotgun (WGS) entry which is preliminary data.</text>
</comment>
<protein>
    <recommendedName>
        <fullName evidence="3">Antitoxin</fullName>
    </recommendedName>
</protein>
<name>A0A0K8NXS4_PISS1</name>
<dbReference type="Proteomes" id="UP000037660">
    <property type="component" value="Unassembled WGS sequence"/>
</dbReference>
<reference evidence="2" key="1">
    <citation type="submission" date="2015-07" db="EMBL/GenBank/DDBJ databases">
        <title>Discovery of a poly(ethylene terephthalate assimilation.</title>
        <authorList>
            <person name="Yoshida S."/>
            <person name="Hiraga K."/>
            <person name="Takehana T."/>
            <person name="Taniguchi I."/>
            <person name="Yamaji H."/>
            <person name="Maeda Y."/>
            <person name="Toyohara K."/>
            <person name="Miyamoto K."/>
            <person name="Kimura Y."/>
            <person name="Oda K."/>
        </authorList>
    </citation>
    <scope>NUCLEOTIDE SEQUENCE [LARGE SCALE GENOMIC DNA]</scope>
    <source>
        <strain evidence="2">NBRC 110686 / TISTR 2288 / 201-F6</strain>
    </source>
</reference>
<evidence type="ECO:0000313" key="2">
    <source>
        <dbReference type="Proteomes" id="UP000037660"/>
    </source>
</evidence>
<reference evidence="1 2" key="2">
    <citation type="journal article" date="2016" name="Science">
        <title>A bacterium that degrades and assimilates poly(ethylene terephthalate).</title>
        <authorList>
            <person name="Yoshida S."/>
            <person name="Hiraga K."/>
            <person name="Takehana T."/>
            <person name="Taniguchi I."/>
            <person name="Yamaji H."/>
            <person name="Maeda Y."/>
            <person name="Toyohara K."/>
            <person name="Miyamoto K."/>
            <person name="Kimura Y."/>
            <person name="Oda K."/>
        </authorList>
    </citation>
    <scope>NUCLEOTIDE SEQUENCE [LARGE SCALE GENOMIC DNA]</scope>
    <source>
        <strain evidence="2">NBRC 110686 / TISTR 2288 / 201-F6</strain>
    </source>
</reference>
<evidence type="ECO:0000313" key="1">
    <source>
        <dbReference type="EMBL" id="GAP35168.1"/>
    </source>
</evidence>
<evidence type="ECO:0008006" key="3">
    <source>
        <dbReference type="Google" id="ProtNLM"/>
    </source>
</evidence>
<dbReference type="EMBL" id="BBYR01000014">
    <property type="protein sequence ID" value="GAP35168.1"/>
    <property type="molecule type" value="Genomic_DNA"/>
</dbReference>
<keyword evidence="2" id="KW-1185">Reference proteome</keyword>
<dbReference type="STRING" id="1547922.ISF6_0739"/>